<dbReference type="InterPro" id="IPR018181">
    <property type="entry name" value="Heat_shock_70_CS"/>
</dbReference>
<keyword evidence="3 4" id="KW-0067">ATP-binding</keyword>
<evidence type="ECO:0000256" key="2">
    <source>
        <dbReference type="ARBA" id="ARBA00022741"/>
    </source>
</evidence>
<dbReference type="AlphaFoldDB" id="T1E1Z1"/>
<evidence type="ECO:0000313" key="7">
    <source>
        <dbReference type="EMBL" id="JAA93623.1"/>
    </source>
</evidence>
<evidence type="ECO:0000256" key="4">
    <source>
        <dbReference type="RuleBase" id="RU003322"/>
    </source>
</evidence>
<sequence length="634" mass="68784">MLKAAKFLTRTVTESRSLLQNGGLLSNSLQARFKSETVKGAVIGIDLGTTNSCVAVMEGKQAKVIENAEGARTTPSHVAFSKDGERLVGMPAKRQAVTNSANTFYATKRLIGRRFEDPEIKKDIKNLSYKVVKASNGDAWVQATDGKVYSPSQIGAFVLVKMKETAEAYMNTPVKNAVITVPAYFNDSQRQATKDAGQIAGLNVLRVINEPTAAALAYGMDKTEDKIIAVYDLGGGTFDISILEIQKGVFEVKSTNGDTLLGGEDFDNHIVNYLVQEFKKEQGVDITKDPMAMQRLKEAAEKAKCELSSSVQTDINLPCQKALSDAEVAKSDIGEVLLVGGMTRMPKVQQTVQEIFGRTPSRAVNPDEAVAVGAAVQGGVLAGDVTDVLLLDVTPLSLGIETLGGVFTRLINRNTTIPTKKSQVFSTAADGQTQVEIKVHQGEREMANDNKKLGSFTLVGIPPAPRGVPQIEVVFDIDANGIVHVSARDKGTGKEQQIVIQSSGGLSKDEIENMIKNAEQYAATDKLKKERIEAINQAEGIVHDTESKMEEFKEQLPKDECDKLREEITKVREILANKDEADPEEIRKTVGTLQQSSLKLFEMAYKKMASERESSGSSSTSGSSEEAEKKENKN</sequence>
<organism evidence="7">
    <name type="scientific">Psorophora albipes</name>
    <dbReference type="NCBI Taxonomy" id="869069"/>
    <lineage>
        <taxon>Eukaryota</taxon>
        <taxon>Metazoa</taxon>
        <taxon>Ecdysozoa</taxon>
        <taxon>Arthropoda</taxon>
        <taxon>Hexapoda</taxon>
        <taxon>Insecta</taxon>
        <taxon>Pterygota</taxon>
        <taxon>Neoptera</taxon>
        <taxon>Endopterygota</taxon>
        <taxon>Diptera</taxon>
        <taxon>Nematocera</taxon>
        <taxon>Culicoidea</taxon>
        <taxon>Culicidae</taxon>
        <taxon>Culicinae</taxon>
        <taxon>Aedini</taxon>
        <taxon>Psorophora</taxon>
    </lineage>
</organism>
<dbReference type="Pfam" id="PF00012">
    <property type="entry name" value="HSP70"/>
    <property type="match status" value="1"/>
</dbReference>
<dbReference type="PROSITE" id="PS01036">
    <property type="entry name" value="HSP70_3"/>
    <property type="match status" value="1"/>
</dbReference>
<dbReference type="FunFam" id="3.30.420.40:FF:000004">
    <property type="entry name" value="Molecular chaperone DnaK"/>
    <property type="match status" value="1"/>
</dbReference>
<keyword evidence="2 4" id="KW-0547">Nucleotide-binding</keyword>
<feature type="region of interest" description="Disordered" evidence="6">
    <location>
        <begin position="608"/>
        <end position="634"/>
    </location>
</feature>
<dbReference type="FunFam" id="2.60.34.10:FF:000014">
    <property type="entry name" value="Chaperone protein DnaK HSP70"/>
    <property type="match status" value="1"/>
</dbReference>
<dbReference type="PRINTS" id="PR00301">
    <property type="entry name" value="HEATSHOCK70"/>
</dbReference>
<dbReference type="FunFam" id="1.20.1270.10:FF:000011">
    <property type="entry name" value="stress-70 protein, mitochondrial isoform X1"/>
    <property type="match status" value="1"/>
</dbReference>
<evidence type="ECO:0000256" key="6">
    <source>
        <dbReference type="SAM" id="MobiDB-lite"/>
    </source>
</evidence>
<dbReference type="GO" id="GO:0140662">
    <property type="term" value="F:ATP-dependent protein folding chaperone"/>
    <property type="evidence" value="ECO:0007669"/>
    <property type="project" value="InterPro"/>
</dbReference>
<name>T1E1Z1_9DIPT</name>
<dbReference type="PROSITE" id="PS00329">
    <property type="entry name" value="HSP70_2"/>
    <property type="match status" value="1"/>
</dbReference>
<evidence type="ECO:0000256" key="3">
    <source>
        <dbReference type="ARBA" id="ARBA00022840"/>
    </source>
</evidence>
<evidence type="ECO:0000256" key="1">
    <source>
        <dbReference type="ARBA" id="ARBA00007381"/>
    </source>
</evidence>
<dbReference type="SUPFAM" id="SSF53067">
    <property type="entry name" value="Actin-like ATPase domain"/>
    <property type="match status" value="2"/>
</dbReference>
<dbReference type="FunFam" id="3.90.640.10:FF:000003">
    <property type="entry name" value="Molecular chaperone DnaK"/>
    <property type="match status" value="1"/>
</dbReference>
<dbReference type="PANTHER" id="PTHR19375">
    <property type="entry name" value="HEAT SHOCK PROTEIN 70KDA"/>
    <property type="match status" value="1"/>
</dbReference>
<dbReference type="InterPro" id="IPR012725">
    <property type="entry name" value="Chaperone_DnaK"/>
</dbReference>
<feature type="coiled-coil region" evidence="5">
    <location>
        <begin position="535"/>
        <end position="581"/>
    </location>
</feature>
<dbReference type="CDD" id="cd11733">
    <property type="entry name" value="ASKHA_NBD_HSP70_HSPA9"/>
    <property type="match status" value="1"/>
</dbReference>
<dbReference type="SUPFAM" id="SSF100920">
    <property type="entry name" value="Heat shock protein 70kD (HSP70), peptide-binding domain"/>
    <property type="match status" value="1"/>
</dbReference>
<dbReference type="GO" id="GO:0051082">
    <property type="term" value="F:unfolded protein binding"/>
    <property type="evidence" value="ECO:0007669"/>
    <property type="project" value="InterPro"/>
</dbReference>
<dbReference type="Gene3D" id="3.90.640.10">
    <property type="entry name" value="Actin, Chain A, domain 4"/>
    <property type="match status" value="1"/>
</dbReference>
<proteinExistence type="evidence at transcript level"/>
<dbReference type="FunFam" id="3.30.30.30:FF:000003">
    <property type="entry name" value="Heat shock protein 9"/>
    <property type="match status" value="1"/>
</dbReference>
<keyword evidence="5" id="KW-0175">Coiled coil</keyword>
<dbReference type="InterPro" id="IPR043129">
    <property type="entry name" value="ATPase_NBD"/>
</dbReference>
<dbReference type="HAMAP" id="MF_00332">
    <property type="entry name" value="DnaK"/>
    <property type="match status" value="1"/>
</dbReference>
<dbReference type="EMBL" id="GALA01001229">
    <property type="protein sequence ID" value="JAA93623.1"/>
    <property type="molecule type" value="mRNA"/>
</dbReference>
<dbReference type="Gene3D" id="1.20.1270.10">
    <property type="match status" value="1"/>
</dbReference>
<dbReference type="FunFam" id="3.30.420.40:FF:000020">
    <property type="entry name" value="Chaperone protein HscA homolog"/>
    <property type="match status" value="1"/>
</dbReference>
<protein>
    <submittedName>
        <fullName evidence="7">Putative chaperone protein dnak</fullName>
    </submittedName>
</protein>
<feature type="compositionally biased region" description="Low complexity" evidence="6">
    <location>
        <begin position="615"/>
        <end position="624"/>
    </location>
</feature>
<dbReference type="InterPro" id="IPR029048">
    <property type="entry name" value="HSP70_C_sf"/>
</dbReference>
<reference evidence="7" key="1">
    <citation type="journal article" date="2013" name="BMC Genomics">
        <title>A deep insight into the sialotranscriptome of the mosquito, Psorophora albipes.</title>
        <authorList>
            <person name="Chagas A.C."/>
            <person name="Calvo E."/>
            <person name="Rios-Velasquez C.M."/>
            <person name="Pessoa F.A."/>
            <person name="Medeiros J.F."/>
            <person name="Ribeiro J.M."/>
        </authorList>
    </citation>
    <scope>NUCLEOTIDE SEQUENCE</scope>
</reference>
<comment type="similarity">
    <text evidence="1 4">Belongs to the heat shock protein 70 family.</text>
</comment>
<dbReference type="Gene3D" id="3.30.420.40">
    <property type="match status" value="4"/>
</dbReference>
<accession>T1E1Z1</accession>
<dbReference type="InterPro" id="IPR013126">
    <property type="entry name" value="Hsp_70_fam"/>
</dbReference>
<dbReference type="Gene3D" id="2.60.34.10">
    <property type="entry name" value="Substrate Binding Domain Of DNAk, Chain A, domain 1"/>
    <property type="match status" value="1"/>
</dbReference>
<dbReference type="Gene3D" id="3.30.30.30">
    <property type="match status" value="1"/>
</dbReference>
<evidence type="ECO:0000256" key="5">
    <source>
        <dbReference type="SAM" id="Coils"/>
    </source>
</evidence>
<dbReference type="InterPro" id="IPR029047">
    <property type="entry name" value="HSP70_peptide-bd_sf"/>
</dbReference>
<dbReference type="GO" id="GO:0005524">
    <property type="term" value="F:ATP binding"/>
    <property type="evidence" value="ECO:0007669"/>
    <property type="project" value="UniProtKB-KW"/>
</dbReference>
<dbReference type="PROSITE" id="PS00297">
    <property type="entry name" value="HSP70_1"/>
    <property type="match status" value="1"/>
</dbReference>